<feature type="transmembrane region" description="Helical" evidence="7">
    <location>
        <begin position="49"/>
        <end position="69"/>
    </location>
</feature>
<comment type="subcellular location">
    <subcellularLocation>
        <location evidence="1">Cell membrane</location>
        <topology evidence="1">Multi-pass membrane protein</topology>
    </subcellularLocation>
</comment>
<proteinExistence type="inferred from homology"/>
<keyword evidence="6 7" id="KW-0472">Membrane</keyword>
<keyword evidence="5 7" id="KW-1133">Transmembrane helix</keyword>
<evidence type="ECO:0000256" key="2">
    <source>
        <dbReference type="ARBA" id="ARBA00005262"/>
    </source>
</evidence>
<comment type="caution">
    <text evidence="8">The sequence shown here is derived from an EMBL/GenBank/DDBJ whole genome shotgun (WGS) entry which is preliminary data.</text>
</comment>
<keyword evidence="4 7" id="KW-0812">Transmembrane</keyword>
<evidence type="ECO:0000256" key="4">
    <source>
        <dbReference type="ARBA" id="ARBA00022692"/>
    </source>
</evidence>
<sequence length="182" mass="19538">MRLLMDLFITFFKMGCIAFGGGYALLPIIQREIVENKGWATNEEVIDYFAVGQCTPGIISLNVSTFIGYKHKGIIGSICSTLGFIAPSIIIISIIATFIAEFSHLPVVNYAFAGIRVCVCVLIFNAVISIGKTGVIDKLTLIICLIVFGLAVFTNVSPILSVICAGLAGIIIKSVKKGEDKE</sequence>
<dbReference type="InterPro" id="IPR003370">
    <property type="entry name" value="Chromate_transpt"/>
</dbReference>
<dbReference type="PANTHER" id="PTHR43663">
    <property type="entry name" value="CHROMATE TRANSPORT PROTEIN-RELATED"/>
    <property type="match status" value="1"/>
</dbReference>
<dbReference type="AlphaFoldDB" id="A0A9D9DZ54"/>
<organism evidence="8 9">
    <name type="scientific">Candidatus Fimicola merdigallinarum</name>
    <dbReference type="NCBI Taxonomy" id="2840819"/>
    <lineage>
        <taxon>Bacteria</taxon>
        <taxon>Bacillati</taxon>
        <taxon>Bacillota</taxon>
        <taxon>Clostridia</taxon>
        <taxon>Lachnospirales</taxon>
        <taxon>Lachnospiraceae</taxon>
        <taxon>Lachnospiraceae incertae sedis</taxon>
        <taxon>Candidatus Fimicola</taxon>
    </lineage>
</organism>
<keyword evidence="3" id="KW-1003">Cell membrane</keyword>
<name>A0A9D9DZ54_9FIRM</name>
<feature type="transmembrane region" description="Helical" evidence="7">
    <location>
        <begin position="135"/>
        <end position="153"/>
    </location>
</feature>
<comment type="similarity">
    <text evidence="2">Belongs to the chromate ion transporter (CHR) (TC 2.A.51) family.</text>
</comment>
<feature type="transmembrane region" description="Helical" evidence="7">
    <location>
        <begin position="7"/>
        <end position="29"/>
    </location>
</feature>
<gene>
    <name evidence="8" type="ORF">IAC55_06185</name>
</gene>
<reference evidence="8" key="1">
    <citation type="submission" date="2020-10" db="EMBL/GenBank/DDBJ databases">
        <authorList>
            <person name="Gilroy R."/>
        </authorList>
    </citation>
    <scope>NUCLEOTIDE SEQUENCE</scope>
    <source>
        <strain evidence="8">F6-4510</strain>
    </source>
</reference>
<evidence type="ECO:0000256" key="7">
    <source>
        <dbReference type="SAM" id="Phobius"/>
    </source>
</evidence>
<evidence type="ECO:0000256" key="6">
    <source>
        <dbReference type="ARBA" id="ARBA00023136"/>
    </source>
</evidence>
<dbReference type="Proteomes" id="UP000823611">
    <property type="component" value="Unassembled WGS sequence"/>
</dbReference>
<dbReference type="EMBL" id="JADIMX010000115">
    <property type="protein sequence ID" value="MBO8434890.1"/>
    <property type="molecule type" value="Genomic_DNA"/>
</dbReference>
<evidence type="ECO:0000256" key="3">
    <source>
        <dbReference type="ARBA" id="ARBA00022475"/>
    </source>
</evidence>
<dbReference type="PANTHER" id="PTHR43663:SF1">
    <property type="entry name" value="CHROMATE TRANSPORTER"/>
    <property type="match status" value="1"/>
</dbReference>
<dbReference type="GO" id="GO:0015109">
    <property type="term" value="F:chromate transmembrane transporter activity"/>
    <property type="evidence" value="ECO:0007669"/>
    <property type="project" value="InterPro"/>
</dbReference>
<feature type="transmembrane region" description="Helical" evidence="7">
    <location>
        <begin position="108"/>
        <end position="128"/>
    </location>
</feature>
<protein>
    <submittedName>
        <fullName evidence="8">Chromate transporter</fullName>
    </submittedName>
</protein>
<evidence type="ECO:0000313" key="8">
    <source>
        <dbReference type="EMBL" id="MBO8434890.1"/>
    </source>
</evidence>
<evidence type="ECO:0000256" key="1">
    <source>
        <dbReference type="ARBA" id="ARBA00004651"/>
    </source>
</evidence>
<evidence type="ECO:0000313" key="9">
    <source>
        <dbReference type="Proteomes" id="UP000823611"/>
    </source>
</evidence>
<dbReference type="Pfam" id="PF02417">
    <property type="entry name" value="Chromate_transp"/>
    <property type="match status" value="1"/>
</dbReference>
<dbReference type="InterPro" id="IPR052518">
    <property type="entry name" value="CHR_Transporter"/>
</dbReference>
<reference evidence="8" key="2">
    <citation type="journal article" date="2021" name="PeerJ">
        <title>Extensive microbial diversity within the chicken gut microbiome revealed by metagenomics and culture.</title>
        <authorList>
            <person name="Gilroy R."/>
            <person name="Ravi A."/>
            <person name="Getino M."/>
            <person name="Pursley I."/>
            <person name="Horton D.L."/>
            <person name="Alikhan N.F."/>
            <person name="Baker D."/>
            <person name="Gharbi K."/>
            <person name="Hall N."/>
            <person name="Watson M."/>
            <person name="Adriaenssens E.M."/>
            <person name="Foster-Nyarko E."/>
            <person name="Jarju S."/>
            <person name="Secka A."/>
            <person name="Antonio M."/>
            <person name="Oren A."/>
            <person name="Chaudhuri R.R."/>
            <person name="La Ragione R."/>
            <person name="Hildebrand F."/>
            <person name="Pallen M.J."/>
        </authorList>
    </citation>
    <scope>NUCLEOTIDE SEQUENCE</scope>
    <source>
        <strain evidence="8">F6-4510</strain>
    </source>
</reference>
<dbReference type="GO" id="GO:0005886">
    <property type="term" value="C:plasma membrane"/>
    <property type="evidence" value="ECO:0007669"/>
    <property type="project" value="UniProtKB-SubCell"/>
</dbReference>
<accession>A0A9D9DZ54</accession>
<evidence type="ECO:0000256" key="5">
    <source>
        <dbReference type="ARBA" id="ARBA00022989"/>
    </source>
</evidence>
<feature type="transmembrane region" description="Helical" evidence="7">
    <location>
        <begin position="81"/>
        <end position="102"/>
    </location>
</feature>